<organism evidence="1 2">
    <name type="scientific">Streptomyces gamaensis</name>
    <dbReference type="NCBI Taxonomy" id="1763542"/>
    <lineage>
        <taxon>Bacteria</taxon>
        <taxon>Bacillati</taxon>
        <taxon>Actinomycetota</taxon>
        <taxon>Actinomycetes</taxon>
        <taxon>Kitasatosporales</taxon>
        <taxon>Streptomycetaceae</taxon>
        <taxon>Streptomyces</taxon>
    </lineage>
</organism>
<evidence type="ECO:0000313" key="2">
    <source>
        <dbReference type="Proteomes" id="UP001596083"/>
    </source>
</evidence>
<dbReference type="Pfam" id="PF11662">
    <property type="entry name" value="DUF3263"/>
    <property type="match status" value="1"/>
</dbReference>
<dbReference type="EMBL" id="JBHSPB010000024">
    <property type="protein sequence ID" value="MFC5724151.1"/>
    <property type="molecule type" value="Genomic_DNA"/>
</dbReference>
<comment type="caution">
    <text evidence="1">The sequence shown here is derived from an EMBL/GenBank/DDBJ whole genome shotgun (WGS) entry which is preliminary data.</text>
</comment>
<sequence length="90" mass="10046">MAPTGTLSDEDLLILATAARYAPARVPVMAVAEIGITHTAFAQQLLGLLRDPLAWQADPITCRRWQTYLDHKRAVRDSRHPDDRTSASHR</sequence>
<dbReference type="InterPro" id="IPR021678">
    <property type="entry name" value="DUF3263"/>
</dbReference>
<keyword evidence="2" id="KW-1185">Reference proteome</keyword>
<accession>A0ABW0Z630</accession>
<evidence type="ECO:0000313" key="1">
    <source>
        <dbReference type="EMBL" id="MFC5724151.1"/>
    </source>
</evidence>
<gene>
    <name evidence="1" type="ORF">ACFP1Z_28690</name>
</gene>
<dbReference type="RefSeq" id="WP_390320584.1">
    <property type="nucleotide sequence ID" value="NZ_JBHSPB010000024.1"/>
</dbReference>
<dbReference type="Proteomes" id="UP001596083">
    <property type="component" value="Unassembled WGS sequence"/>
</dbReference>
<protein>
    <submittedName>
        <fullName evidence="1">DUF3263 domain-containing protein</fullName>
    </submittedName>
</protein>
<reference evidence="2" key="1">
    <citation type="journal article" date="2019" name="Int. J. Syst. Evol. Microbiol.">
        <title>The Global Catalogue of Microorganisms (GCM) 10K type strain sequencing project: providing services to taxonomists for standard genome sequencing and annotation.</title>
        <authorList>
            <consortium name="The Broad Institute Genomics Platform"/>
            <consortium name="The Broad Institute Genome Sequencing Center for Infectious Disease"/>
            <person name="Wu L."/>
            <person name="Ma J."/>
        </authorList>
    </citation>
    <scope>NUCLEOTIDE SEQUENCE [LARGE SCALE GENOMIC DNA]</scope>
    <source>
        <strain evidence="2">CGMCC 4.7304</strain>
    </source>
</reference>
<name>A0ABW0Z630_9ACTN</name>
<proteinExistence type="predicted"/>